<dbReference type="EMBL" id="JWZT01004259">
    <property type="protein sequence ID" value="KII64465.1"/>
    <property type="molecule type" value="Genomic_DNA"/>
</dbReference>
<dbReference type="AlphaFoldDB" id="A0A0C2MJD8"/>
<gene>
    <name evidence="2" type="ORF">RF11_03872</name>
</gene>
<dbReference type="PANTHER" id="PTHR47160:SF10">
    <property type="entry name" value="MULE TRANSPOSASE DOMAIN-CONTAINING PROTEIN"/>
    <property type="match status" value="1"/>
</dbReference>
<comment type="caution">
    <text evidence="2">The sequence shown here is derived from an EMBL/GenBank/DDBJ whole genome shotgun (WGS) entry which is preliminary data.</text>
</comment>
<dbReference type="PANTHER" id="PTHR47160">
    <property type="entry name" value="PUTATIVE-RELATED"/>
    <property type="match status" value="1"/>
</dbReference>
<accession>A0A0C2MJD8</accession>
<protein>
    <recommendedName>
        <fullName evidence="1">MULE transposase domain-containing protein</fullName>
    </recommendedName>
</protein>
<dbReference type="Pfam" id="PF10551">
    <property type="entry name" value="MULE"/>
    <property type="match status" value="1"/>
</dbReference>
<organism evidence="2 3">
    <name type="scientific">Thelohanellus kitauei</name>
    <name type="common">Myxosporean</name>
    <dbReference type="NCBI Taxonomy" id="669202"/>
    <lineage>
        <taxon>Eukaryota</taxon>
        <taxon>Metazoa</taxon>
        <taxon>Cnidaria</taxon>
        <taxon>Myxozoa</taxon>
        <taxon>Myxosporea</taxon>
        <taxon>Bivalvulida</taxon>
        <taxon>Platysporina</taxon>
        <taxon>Myxobolidae</taxon>
        <taxon>Thelohanellus</taxon>
    </lineage>
</organism>
<evidence type="ECO:0000313" key="3">
    <source>
        <dbReference type="Proteomes" id="UP000031668"/>
    </source>
</evidence>
<dbReference type="OMA" id="AFCEPIC"/>
<proteinExistence type="predicted"/>
<dbReference type="Proteomes" id="UP000031668">
    <property type="component" value="Unassembled WGS sequence"/>
</dbReference>
<name>A0A0C2MJD8_THEKT</name>
<sequence>MNHTHPPNPDDNLVRNVRNNMRTLAVNSTSRPRQIISQVLGDADESVSARKSESFPFPLPSYASDLVIPEELKIYYRGERLILFDIFDVIVGRVLICRTDRQKTSLEHSRSVYFDGTFKTVPSIFFQLFTIHAEYNNAILLSAFIFFQRKTRECYNMVWNILTTNLDLNFSSSMSDFESASINSFKEHFPNCRSSGCFFHFTQNIWRKIQSCGLSTDYINNGETRLYLKILSALAFCEPICVVSYYKQLEDYFNNLQIIPRLRQILTYFEDTYIGRFHPTEGSPPLFPIDF</sequence>
<dbReference type="InterPro" id="IPR018289">
    <property type="entry name" value="MULE_transposase_dom"/>
</dbReference>
<keyword evidence="3" id="KW-1185">Reference proteome</keyword>
<evidence type="ECO:0000313" key="2">
    <source>
        <dbReference type="EMBL" id="KII64465.1"/>
    </source>
</evidence>
<dbReference type="OrthoDB" id="93990at2759"/>
<feature type="domain" description="MULE transposase" evidence="1">
    <location>
        <begin position="112"/>
        <end position="204"/>
    </location>
</feature>
<evidence type="ECO:0000259" key="1">
    <source>
        <dbReference type="Pfam" id="PF10551"/>
    </source>
</evidence>
<reference evidence="2 3" key="1">
    <citation type="journal article" date="2014" name="Genome Biol. Evol.">
        <title>The genome of the myxosporean Thelohanellus kitauei shows adaptations to nutrient acquisition within its fish host.</title>
        <authorList>
            <person name="Yang Y."/>
            <person name="Xiong J."/>
            <person name="Zhou Z."/>
            <person name="Huo F."/>
            <person name="Miao W."/>
            <person name="Ran C."/>
            <person name="Liu Y."/>
            <person name="Zhang J."/>
            <person name="Feng J."/>
            <person name="Wang M."/>
            <person name="Wang M."/>
            <person name="Wang L."/>
            <person name="Yao B."/>
        </authorList>
    </citation>
    <scope>NUCLEOTIDE SEQUENCE [LARGE SCALE GENOMIC DNA]</scope>
    <source>
        <strain evidence="2">Wuqing</strain>
    </source>
</reference>